<dbReference type="Proteomes" id="UP000276741">
    <property type="component" value="Chromosome"/>
</dbReference>
<feature type="transmembrane region" description="Helical" evidence="1">
    <location>
        <begin position="197"/>
        <end position="213"/>
    </location>
</feature>
<feature type="transmembrane region" description="Helical" evidence="1">
    <location>
        <begin position="155"/>
        <end position="177"/>
    </location>
</feature>
<evidence type="ECO:0000256" key="1">
    <source>
        <dbReference type="SAM" id="Phobius"/>
    </source>
</evidence>
<dbReference type="KEGG" id="sacd:HS1genome_1178"/>
<feature type="transmembrane region" description="Helical" evidence="1">
    <location>
        <begin position="97"/>
        <end position="116"/>
    </location>
</feature>
<dbReference type="AlphaFoldDB" id="A0A348B3N7"/>
<dbReference type="EMBL" id="BMQS01000015">
    <property type="protein sequence ID" value="GGT99824.1"/>
    <property type="molecule type" value="Genomic_DNA"/>
</dbReference>
<feature type="transmembrane region" description="Helical" evidence="1">
    <location>
        <begin position="45"/>
        <end position="77"/>
    </location>
</feature>
<accession>A0A348B3N7</accession>
<evidence type="ECO:0000313" key="2">
    <source>
        <dbReference type="EMBL" id="BBD72789.1"/>
    </source>
</evidence>
<keyword evidence="1" id="KW-0812">Transmembrane</keyword>
<protein>
    <submittedName>
        <fullName evidence="2">Phosphatidate cytidylyltransferase</fullName>
    </submittedName>
</protein>
<reference evidence="4" key="2">
    <citation type="submission" date="2018-04" db="EMBL/GenBank/DDBJ databases">
        <title>Complete genome sequence of Sulfodiicoccus acidiphilus strain HS-1.</title>
        <authorList>
            <person name="Sakai H.D."/>
            <person name="Kurosawa N."/>
        </authorList>
    </citation>
    <scope>NUCLEOTIDE SEQUENCE [LARGE SCALE GENOMIC DNA]</scope>
    <source>
        <strain evidence="4">HS-1</strain>
    </source>
</reference>
<dbReference type="OrthoDB" id="100386at2157"/>
<dbReference type="EMBL" id="AP018553">
    <property type="protein sequence ID" value="BBD72789.1"/>
    <property type="molecule type" value="Genomic_DNA"/>
</dbReference>
<evidence type="ECO:0000313" key="4">
    <source>
        <dbReference type="Proteomes" id="UP000276741"/>
    </source>
</evidence>
<reference evidence="2" key="3">
    <citation type="journal article" date="2019" name="BMC Res. Notes">
        <title>Complete genome sequence of the Sulfodiicoccus acidiphilus strain HS-1T, the first crenarchaeon that lacks polB3, isolated from an acidic hot spring in Ohwaku-dani, Hakone, Japan.</title>
        <authorList>
            <person name="Sakai H.D."/>
            <person name="Kurosawa N."/>
        </authorList>
    </citation>
    <scope>NUCLEOTIDE SEQUENCE</scope>
    <source>
        <strain evidence="2">HS-1</strain>
    </source>
</reference>
<keyword evidence="2" id="KW-0548">Nucleotidyltransferase</keyword>
<keyword evidence="1" id="KW-0472">Membrane</keyword>
<gene>
    <name evidence="3" type="ORF">GCM10007116_16510</name>
    <name evidence="2" type="ORF">HS1genome_1178</name>
</gene>
<sequence>MIITLNDIVWSVVFTIWVGFVVIYLSRKVETKSNQYVSRKFIHIMGGGVVAAASPLVFSSPLFPAFLSYGMMVYLVIRRIRGRLMGWFQESGDFGEITFTFSFGTLMLLLYLLNLWNDPGNTFSIGLLPILFMSFGDGVTGIVRNYVYGERKKGLWGSIAMLAVSVPMGYFLFSYFGVLAAVVATAVEAIPGLDDNFTVPFSSFAVLYLSLLLR</sequence>
<evidence type="ECO:0000313" key="3">
    <source>
        <dbReference type="EMBL" id="GGT99824.1"/>
    </source>
</evidence>
<name>A0A348B3N7_9CREN</name>
<dbReference type="GO" id="GO:0016779">
    <property type="term" value="F:nucleotidyltransferase activity"/>
    <property type="evidence" value="ECO:0007669"/>
    <property type="project" value="UniProtKB-KW"/>
</dbReference>
<keyword evidence="4" id="KW-1185">Reference proteome</keyword>
<organism evidence="2 4">
    <name type="scientific">Sulfodiicoccus acidiphilus</name>
    <dbReference type="NCBI Taxonomy" id="1670455"/>
    <lineage>
        <taxon>Archaea</taxon>
        <taxon>Thermoproteota</taxon>
        <taxon>Thermoprotei</taxon>
        <taxon>Sulfolobales</taxon>
        <taxon>Sulfolobaceae</taxon>
        <taxon>Sulfodiicoccus</taxon>
    </lineage>
</organism>
<keyword evidence="2" id="KW-0808">Transferase</keyword>
<reference evidence="3" key="4">
    <citation type="submission" date="2020-09" db="EMBL/GenBank/DDBJ databases">
        <authorList>
            <person name="Sun Q."/>
            <person name="Ohkuma M."/>
        </authorList>
    </citation>
    <scope>NUCLEOTIDE SEQUENCE</scope>
    <source>
        <strain evidence="3">JCM 31740</strain>
    </source>
</reference>
<dbReference type="Proteomes" id="UP000616143">
    <property type="component" value="Unassembled WGS sequence"/>
</dbReference>
<keyword evidence="1" id="KW-1133">Transmembrane helix</keyword>
<dbReference type="RefSeq" id="WP_126450021.1">
    <property type="nucleotide sequence ID" value="NZ_AP018553.1"/>
</dbReference>
<proteinExistence type="predicted"/>
<reference evidence="3" key="1">
    <citation type="journal article" date="2014" name="Int. J. Syst. Evol. Microbiol.">
        <title>Complete genome sequence of Corynebacterium casei LMG S-19264T (=DSM 44701T), isolated from a smear-ripened cheese.</title>
        <authorList>
            <consortium name="US DOE Joint Genome Institute (JGI-PGF)"/>
            <person name="Walter F."/>
            <person name="Albersmeier A."/>
            <person name="Kalinowski J."/>
            <person name="Ruckert C."/>
        </authorList>
    </citation>
    <scope>NUCLEOTIDE SEQUENCE</scope>
    <source>
        <strain evidence="3">JCM 31740</strain>
    </source>
</reference>
<dbReference type="GeneID" id="38666692"/>
<feature type="transmembrane region" description="Helical" evidence="1">
    <location>
        <begin position="122"/>
        <end position="143"/>
    </location>
</feature>
<feature type="transmembrane region" description="Helical" evidence="1">
    <location>
        <begin position="7"/>
        <end position="25"/>
    </location>
</feature>